<feature type="domain" description="Surface lipoprotein assembly modifier C-terminal" evidence="5">
    <location>
        <begin position="464"/>
        <end position="642"/>
    </location>
</feature>
<protein>
    <submittedName>
        <fullName evidence="6">Tetratricopeptide repeat-containing protein, DUF560</fullName>
    </submittedName>
</protein>
<dbReference type="InterPro" id="IPR007655">
    <property type="entry name" value="Slam_C"/>
</dbReference>
<gene>
    <name evidence="6" type="ORF">dnm_033460</name>
</gene>
<organism evidence="6 7">
    <name type="scientific">Desulfonema magnum</name>
    <dbReference type="NCBI Taxonomy" id="45655"/>
    <lineage>
        <taxon>Bacteria</taxon>
        <taxon>Pseudomonadati</taxon>
        <taxon>Thermodesulfobacteriota</taxon>
        <taxon>Desulfobacteria</taxon>
        <taxon>Desulfobacterales</taxon>
        <taxon>Desulfococcaceae</taxon>
        <taxon>Desulfonema</taxon>
    </lineage>
</organism>
<evidence type="ECO:0000256" key="3">
    <source>
        <dbReference type="PROSITE-ProRule" id="PRU00339"/>
    </source>
</evidence>
<dbReference type="RefSeq" id="WP_207682555.1">
    <property type="nucleotide sequence ID" value="NZ_CP061800.1"/>
</dbReference>
<dbReference type="PROSITE" id="PS50293">
    <property type="entry name" value="TPR_REGION"/>
    <property type="match status" value="1"/>
</dbReference>
<dbReference type="InterPro" id="IPR051012">
    <property type="entry name" value="CellSynth/LPSAsmb/PSIAsmb"/>
</dbReference>
<dbReference type="KEGG" id="dmm:dnm_033460"/>
<dbReference type="Pfam" id="PF04575">
    <property type="entry name" value="SlipAM"/>
    <property type="match status" value="1"/>
</dbReference>
<dbReference type="PANTHER" id="PTHR45586:SF1">
    <property type="entry name" value="LIPOPOLYSACCHARIDE ASSEMBLY PROTEIN B"/>
    <property type="match status" value="1"/>
</dbReference>
<reference evidence="6" key="1">
    <citation type="journal article" date="2021" name="Microb. Physiol.">
        <title>Proteogenomic Insights into the Physiology of Marine, Sulfate-Reducing, Filamentous Desulfonema limicola and Desulfonema magnum.</title>
        <authorList>
            <person name="Schnaars V."/>
            <person name="Wohlbrand L."/>
            <person name="Scheve S."/>
            <person name="Hinrichs C."/>
            <person name="Reinhardt R."/>
            <person name="Rabus R."/>
        </authorList>
    </citation>
    <scope>NUCLEOTIDE SEQUENCE</scope>
    <source>
        <strain evidence="6">4be13</strain>
    </source>
</reference>
<dbReference type="InterPro" id="IPR011990">
    <property type="entry name" value="TPR-like_helical_dom_sf"/>
</dbReference>
<evidence type="ECO:0000256" key="1">
    <source>
        <dbReference type="ARBA" id="ARBA00022737"/>
    </source>
</evidence>
<dbReference type="InterPro" id="IPR019734">
    <property type="entry name" value="TPR_rpt"/>
</dbReference>
<feature type="repeat" description="TPR" evidence="3">
    <location>
        <begin position="257"/>
        <end position="290"/>
    </location>
</feature>
<evidence type="ECO:0000259" key="5">
    <source>
        <dbReference type="Pfam" id="PF04575"/>
    </source>
</evidence>
<dbReference type="EMBL" id="CP061800">
    <property type="protein sequence ID" value="QTA87316.1"/>
    <property type="molecule type" value="Genomic_DNA"/>
</dbReference>
<dbReference type="SMART" id="SM00028">
    <property type="entry name" value="TPR"/>
    <property type="match status" value="6"/>
</dbReference>
<dbReference type="SUPFAM" id="SSF48452">
    <property type="entry name" value="TPR-like"/>
    <property type="match status" value="2"/>
</dbReference>
<dbReference type="Proteomes" id="UP000663722">
    <property type="component" value="Chromosome"/>
</dbReference>
<keyword evidence="1" id="KW-0677">Repeat</keyword>
<dbReference type="PANTHER" id="PTHR45586">
    <property type="entry name" value="TPR REPEAT-CONTAINING PROTEIN PA4667"/>
    <property type="match status" value="1"/>
</dbReference>
<dbReference type="InterPro" id="IPR013105">
    <property type="entry name" value="TPR_2"/>
</dbReference>
<keyword evidence="7" id="KW-1185">Reference proteome</keyword>
<evidence type="ECO:0000256" key="4">
    <source>
        <dbReference type="SAM" id="SignalP"/>
    </source>
</evidence>
<accession>A0A975BKS6</accession>
<dbReference type="Pfam" id="PF13176">
    <property type="entry name" value="TPR_7"/>
    <property type="match status" value="1"/>
</dbReference>
<evidence type="ECO:0000313" key="7">
    <source>
        <dbReference type="Proteomes" id="UP000663722"/>
    </source>
</evidence>
<dbReference type="Pfam" id="PF13432">
    <property type="entry name" value="TPR_16"/>
    <property type="match status" value="2"/>
</dbReference>
<proteinExistence type="predicted"/>
<dbReference type="PROSITE" id="PS50005">
    <property type="entry name" value="TPR"/>
    <property type="match status" value="3"/>
</dbReference>
<feature type="signal peptide" evidence="4">
    <location>
        <begin position="1"/>
        <end position="23"/>
    </location>
</feature>
<feature type="repeat" description="TPR" evidence="3">
    <location>
        <begin position="28"/>
        <end position="61"/>
    </location>
</feature>
<dbReference type="Gene3D" id="1.25.40.10">
    <property type="entry name" value="Tetratricopeptide repeat domain"/>
    <property type="match status" value="3"/>
</dbReference>
<dbReference type="AlphaFoldDB" id="A0A975BKS6"/>
<feature type="repeat" description="TPR" evidence="3">
    <location>
        <begin position="103"/>
        <end position="136"/>
    </location>
</feature>
<keyword evidence="2 3" id="KW-0802">TPR repeat</keyword>
<evidence type="ECO:0000313" key="6">
    <source>
        <dbReference type="EMBL" id="QTA87316.1"/>
    </source>
</evidence>
<name>A0A975BKS6_9BACT</name>
<keyword evidence="4" id="KW-0732">Signal</keyword>
<sequence>MKKLFHFFLAGFLVLLIFLQAEAKEGRGDIYYDLGVYAYEQGKYQDAKYYFLKAIDFNPANSSYSHFLGKIYLKLGDYERAAGFLGRAARYCLKKGESYKHLSDLSYDVAYLHYKNSDFSKATELFKQVIKEDPSDVLACYYAGICLFRQERWKAAADYFNKAAEMSHSLRINSSCFAGICYFKLGQDTKAAEKLAYVRNNAPAPLRNIAEKWLLSLKAPGNARKIYDLAYQKYKASDNSGAADLFKQVIKKDPSDASAYYYGGICLFNQERWNNAADYFNKAAKINPDIRSNCDCYAGIAYLKMGNTAEAFRKLENVKDNSSSHKLRKMAETWLQDLKKQETTQAKQAVPRAEEAQEKSLRPYSLYLKAGYQHDDNIRLEPLDLDIYTNENDVVVKGFFSGTYDFVKKKDGLKIGAGYSHYQTWHNELKAYDLTGSILSLYAKYNYSPFIFGVSYLPSYYWLDSGSYLMSHQLKPEVIWKLSDRLFSRFSYSYCNDNHFQDDDKEGHTNDFFLDIRYNLFKKNSREGDRKGYFFGGIGYEDKSASHSHQDYGKYKAEMGISFDLPWHLNIGLSGKYSLKQYDNTASVYDDERDDARYFGSVSLTRKFFYNWLGCDWLGIVGEFNYTKNDSNISFYEYERRVTSLSMTAGY</sequence>
<evidence type="ECO:0000256" key="2">
    <source>
        <dbReference type="ARBA" id="ARBA00022803"/>
    </source>
</evidence>
<dbReference type="Pfam" id="PF07719">
    <property type="entry name" value="TPR_2"/>
    <property type="match status" value="1"/>
</dbReference>
<feature type="chain" id="PRO_5038053472" evidence="4">
    <location>
        <begin position="24"/>
        <end position="651"/>
    </location>
</feature>